<dbReference type="HOGENOM" id="CLU_158484_0_0_9"/>
<evidence type="ECO:0000313" key="6">
    <source>
        <dbReference type="Proteomes" id="UP000199735"/>
    </source>
</evidence>
<reference evidence="3 5" key="1">
    <citation type="submission" date="2014-07" db="EMBL/GenBank/DDBJ databases">
        <title>Complete genome sequence of a moderately halophilic bacterium Terribacillus aidingensis MP602, isolated from Cryptomeria fortunei in Tianmu mountain in China.</title>
        <authorList>
            <person name="Wang Y."/>
            <person name="Lu P."/>
            <person name="Zhang L."/>
        </authorList>
    </citation>
    <scope>NUCLEOTIDE SEQUENCE [LARGE SCALE GENOMIC DNA]</scope>
    <source>
        <strain evidence="3 5">MP602</strain>
    </source>
</reference>
<dbReference type="Gene3D" id="2.10.260.10">
    <property type="match status" value="1"/>
</dbReference>
<dbReference type="SMART" id="SM00966">
    <property type="entry name" value="SpoVT_AbrB"/>
    <property type="match status" value="1"/>
</dbReference>
<evidence type="ECO:0000256" key="1">
    <source>
        <dbReference type="PROSITE-ProRule" id="PRU01076"/>
    </source>
</evidence>
<evidence type="ECO:0000313" key="4">
    <source>
        <dbReference type="EMBL" id="SEN32102.1"/>
    </source>
</evidence>
<dbReference type="PANTHER" id="PTHR36432">
    <property type="match status" value="1"/>
</dbReference>
<dbReference type="EMBL" id="FOCD01000002">
    <property type="protein sequence ID" value="SEN32102.1"/>
    <property type="molecule type" value="Genomic_DNA"/>
</dbReference>
<dbReference type="GO" id="GO:0003677">
    <property type="term" value="F:DNA binding"/>
    <property type="evidence" value="ECO:0007669"/>
    <property type="project" value="UniProtKB-UniRule"/>
</dbReference>
<dbReference type="PROSITE" id="PS51740">
    <property type="entry name" value="SPOVT_ABRB"/>
    <property type="match status" value="1"/>
</dbReference>
<feature type="domain" description="SpoVT-AbrB" evidence="2">
    <location>
        <begin position="5"/>
        <end position="50"/>
    </location>
</feature>
<proteinExistence type="predicted"/>
<dbReference type="OrthoDB" id="9782993at2"/>
<sequence length="92" mass="10600">MKSTGITRRVDHLGRVVVPKEIRREFGIEEKDPVEIFVEGDKIIFRKYQPGFTCAITGEITPENKQYADNLYLSPEGARILFDKLKEELDSN</sequence>
<dbReference type="EMBL" id="CP008876">
    <property type="protein sequence ID" value="AIF67898.1"/>
    <property type="molecule type" value="Genomic_DNA"/>
</dbReference>
<evidence type="ECO:0000313" key="5">
    <source>
        <dbReference type="Proteomes" id="UP000027980"/>
    </source>
</evidence>
<dbReference type="InterPro" id="IPR052731">
    <property type="entry name" value="B_subtilis_Trans_State_Reg"/>
</dbReference>
<protein>
    <submittedName>
        <fullName evidence="4">Transcriptional pleiotropic regulator of transition state genes</fullName>
    </submittedName>
</protein>
<dbReference type="KEGG" id="tap:GZ22_15460"/>
<reference evidence="4 6" key="2">
    <citation type="submission" date="2016-10" db="EMBL/GenBank/DDBJ databases">
        <authorList>
            <person name="Varghese N."/>
            <person name="Submissions S."/>
        </authorList>
    </citation>
    <scope>NUCLEOTIDE SEQUENCE [LARGE SCALE GENOMIC DNA]</scope>
    <source>
        <strain evidence="4 6">DSM 21619</strain>
    </source>
</reference>
<dbReference type="PANTHER" id="PTHR36432:SF4">
    <property type="entry name" value="TRANSITION STATE REGULATOR ABH-RELATED"/>
    <property type="match status" value="1"/>
</dbReference>
<dbReference type="Proteomes" id="UP000027980">
    <property type="component" value="Chromosome"/>
</dbReference>
<accession>A0A075LTZ3</accession>
<dbReference type="SUPFAM" id="SSF89447">
    <property type="entry name" value="AbrB/MazE/MraZ-like"/>
    <property type="match status" value="1"/>
</dbReference>
<accession>A0AAX2EFK9</accession>
<dbReference type="NCBIfam" id="TIGR01439">
    <property type="entry name" value="lp_hng_hel_AbrB"/>
    <property type="match status" value="1"/>
</dbReference>
<dbReference type="AlphaFoldDB" id="A0A075LTZ3"/>
<keyword evidence="1" id="KW-0238">DNA-binding</keyword>
<dbReference type="GeneID" id="34221571"/>
<dbReference type="Proteomes" id="UP000199735">
    <property type="component" value="Unassembled WGS sequence"/>
</dbReference>
<dbReference type="Pfam" id="PF18277">
    <property type="entry name" value="AbrB_C"/>
    <property type="match status" value="1"/>
</dbReference>
<evidence type="ECO:0000259" key="2">
    <source>
        <dbReference type="PROSITE" id="PS51740"/>
    </source>
</evidence>
<dbReference type="Pfam" id="PF04014">
    <property type="entry name" value="MazE_antitoxin"/>
    <property type="match status" value="1"/>
</dbReference>
<dbReference type="InterPro" id="IPR007159">
    <property type="entry name" value="SpoVT-AbrB_dom"/>
</dbReference>
<dbReference type="InterPro" id="IPR040678">
    <property type="entry name" value="AbrB_C"/>
</dbReference>
<name>A0A075LTZ3_9BACI</name>
<organism evidence="3 5">
    <name type="scientific">Terribacillus saccharophilus</name>
    <dbReference type="NCBI Taxonomy" id="361277"/>
    <lineage>
        <taxon>Bacteria</taxon>
        <taxon>Bacillati</taxon>
        <taxon>Bacillota</taxon>
        <taxon>Bacilli</taxon>
        <taxon>Bacillales</taxon>
        <taxon>Bacillaceae</taxon>
        <taxon>Terribacillus</taxon>
    </lineage>
</organism>
<gene>
    <name evidence="3" type="ORF">GZ22_15460</name>
    <name evidence="4" type="ORF">SAMN04489762_1951</name>
</gene>
<evidence type="ECO:0000313" key="3">
    <source>
        <dbReference type="EMBL" id="AIF67898.1"/>
    </source>
</evidence>
<dbReference type="RefSeq" id="WP_038564144.1">
    <property type="nucleotide sequence ID" value="NZ_CP008876.1"/>
</dbReference>
<dbReference type="InterPro" id="IPR037914">
    <property type="entry name" value="SpoVT-AbrB_sf"/>
</dbReference>